<dbReference type="InterPro" id="IPR056937">
    <property type="entry name" value="YqbQ/XkdQ"/>
</dbReference>
<evidence type="ECO:0000313" key="2">
    <source>
        <dbReference type="EMBL" id="RED85307.1"/>
    </source>
</evidence>
<keyword evidence="3" id="KW-1185">Reference proteome</keyword>
<evidence type="ECO:0000313" key="3">
    <source>
        <dbReference type="Proteomes" id="UP000256977"/>
    </source>
</evidence>
<reference evidence="2 3" key="1">
    <citation type="submission" date="2018-07" db="EMBL/GenBank/DDBJ databases">
        <title>Genomic Encyclopedia of Type Strains, Phase III (KMG-III): the genomes of soil and plant-associated and newly described type strains.</title>
        <authorList>
            <person name="Whitman W."/>
        </authorList>
    </citation>
    <scope>NUCLEOTIDE SEQUENCE [LARGE SCALE GENOMIC DNA]</scope>
    <source>
        <strain evidence="2 3">CECT 7287</strain>
    </source>
</reference>
<dbReference type="Proteomes" id="UP000256977">
    <property type="component" value="Unassembled WGS sequence"/>
</dbReference>
<dbReference type="Pfam" id="PF24032">
    <property type="entry name" value="YQBQ"/>
    <property type="match status" value="1"/>
</dbReference>
<evidence type="ECO:0000259" key="1">
    <source>
        <dbReference type="Pfam" id="PF24032"/>
    </source>
</evidence>
<accession>A0A3D9KGM8</accession>
<comment type="caution">
    <text evidence="2">The sequence shown here is derived from an EMBL/GenBank/DDBJ whole genome shotgun (WGS) entry which is preliminary data.</text>
</comment>
<dbReference type="AlphaFoldDB" id="A0A3D9KGM8"/>
<dbReference type="RefSeq" id="WP_116059743.1">
    <property type="nucleotide sequence ID" value="NZ_QRDZ01000004.1"/>
</dbReference>
<proteinExistence type="predicted"/>
<dbReference type="OrthoDB" id="2651947at2"/>
<name>A0A3D9KGM8_9BACL</name>
<protein>
    <recommendedName>
        <fullName evidence="1">YqbQ/XkdQ domain-containing protein</fullName>
    </recommendedName>
</protein>
<feature type="domain" description="YqbQ/XkdQ" evidence="1">
    <location>
        <begin position="71"/>
        <end position="309"/>
    </location>
</feature>
<dbReference type="EMBL" id="QRDZ01000004">
    <property type="protein sequence ID" value="RED85307.1"/>
    <property type="molecule type" value="Genomic_DNA"/>
</dbReference>
<sequence>MSFEVVLDNRYFLSELVQEISLEESLEEISYRASIRLVVTPDLPGIIPGQEIRISGIPYGGTGMTYLLHPGIVWECSSSNSGTKYLSLTVYDRTIYLAKSEDERLMPSGQTASDRLKLYAKEWGIPVGNLPDTRISLARNIKRTQTLYSMIQEDLKETADKGGELFRPRMTTSGLELIKLGDNKTKWDLEVIEDVTQSRTLEGAVTQVKVLGAQASDEKLAPVLAVVKKDVEKFGTLQKVIQDSKIETIDQAQKAAQKTLIGIQETFSVTAPDINLIRAGDEVRLNGTTLWVTRVTHRLGTPGHMDLELALPGKVRRDYLV</sequence>
<organism evidence="2 3">
    <name type="scientific">Cohnella phaseoli</name>
    <dbReference type="NCBI Taxonomy" id="456490"/>
    <lineage>
        <taxon>Bacteria</taxon>
        <taxon>Bacillati</taxon>
        <taxon>Bacillota</taxon>
        <taxon>Bacilli</taxon>
        <taxon>Bacillales</taxon>
        <taxon>Paenibacillaceae</taxon>
        <taxon>Cohnella</taxon>
    </lineage>
</organism>
<gene>
    <name evidence="2" type="ORF">DFP98_10412</name>
</gene>